<keyword evidence="1" id="KW-0472">Membrane</keyword>
<evidence type="ECO:0000256" key="1">
    <source>
        <dbReference type="SAM" id="Phobius"/>
    </source>
</evidence>
<accession>A0AAE9JXA5</accession>
<evidence type="ECO:0000313" key="2">
    <source>
        <dbReference type="EMBL" id="UNA05734.1"/>
    </source>
</evidence>
<keyword evidence="1" id="KW-1133">Transmembrane helix</keyword>
<sequence>MNLQGCGCQFTKQFEQLSLIFAVAVAACSFKIVTWHKNKIKSLVTCHSH</sequence>
<proteinExistence type="predicted"/>
<evidence type="ECO:0000313" key="3">
    <source>
        <dbReference type="Proteomes" id="UP000829107"/>
    </source>
</evidence>
<keyword evidence="1" id="KW-0812">Transmembrane</keyword>
<feature type="transmembrane region" description="Helical" evidence="1">
    <location>
        <begin position="17"/>
        <end position="34"/>
    </location>
</feature>
<name>A0AAE9JXA5_9CAUD</name>
<gene>
    <name evidence="2" type="ORF">vBYenM4218_020</name>
</gene>
<organism evidence="2 3">
    <name type="scientific">Yersinia phage vB_YenM_42.18</name>
    <dbReference type="NCBI Taxonomy" id="2918926"/>
    <lineage>
        <taxon>Viruses</taxon>
        <taxon>Duplodnaviria</taxon>
        <taxon>Heunggongvirae</taxon>
        <taxon>Uroviricota</taxon>
        <taxon>Caudoviricetes</taxon>
        <taxon>Peduoviridae</taxon>
        <taxon>Firavirus</taxon>
        <taxon>Firavirus YenM4218</taxon>
    </lineage>
</organism>
<protein>
    <submittedName>
        <fullName evidence="2">Uncharacterized protein</fullName>
    </submittedName>
</protein>
<dbReference type="Proteomes" id="UP000829107">
    <property type="component" value="Segment"/>
</dbReference>
<dbReference type="EMBL" id="OM046624">
    <property type="protein sequence ID" value="UNA05734.1"/>
    <property type="molecule type" value="Genomic_DNA"/>
</dbReference>
<keyword evidence="3" id="KW-1185">Reference proteome</keyword>
<reference evidence="2" key="1">
    <citation type="submission" date="2021-12" db="EMBL/GenBank/DDBJ databases">
        <title>Genomes of temperate Yersinia enterocolitica phages.</title>
        <authorList>
            <person name="Hammerl J.A."/>
            <person name="Hertwig S."/>
        </authorList>
    </citation>
    <scope>NUCLEOTIDE SEQUENCE</scope>
</reference>